<dbReference type="Gene3D" id="1.10.357.10">
    <property type="entry name" value="Tetracycline Repressor, domain 2"/>
    <property type="match status" value="1"/>
</dbReference>
<evidence type="ECO:0000256" key="1">
    <source>
        <dbReference type="ARBA" id="ARBA00023015"/>
    </source>
</evidence>
<gene>
    <name evidence="7" type="ORF">OCGS_2654</name>
</gene>
<dbReference type="OrthoDB" id="8220622at2"/>
<keyword evidence="3" id="KW-0804">Transcription</keyword>
<dbReference type="Proteomes" id="UP000006765">
    <property type="component" value="Unassembled WGS sequence"/>
</dbReference>
<keyword evidence="1" id="KW-0805">Transcription regulation</keyword>
<dbReference type="PANTHER" id="PTHR30055:SF234">
    <property type="entry name" value="HTH-TYPE TRANSCRIPTIONAL REGULATOR BETI"/>
    <property type="match status" value="1"/>
</dbReference>
<dbReference type="GO" id="GO:0003700">
    <property type="term" value="F:DNA-binding transcription factor activity"/>
    <property type="evidence" value="ECO:0007669"/>
    <property type="project" value="TreeGrafter"/>
</dbReference>
<organism evidence="7 8">
    <name type="scientific">Oceaniovalibus guishaninsula JLT2003</name>
    <dbReference type="NCBI Taxonomy" id="1231392"/>
    <lineage>
        <taxon>Bacteria</taxon>
        <taxon>Pseudomonadati</taxon>
        <taxon>Pseudomonadota</taxon>
        <taxon>Alphaproteobacteria</taxon>
        <taxon>Rhodobacterales</taxon>
        <taxon>Roseobacteraceae</taxon>
        <taxon>Oceaniovalibus</taxon>
    </lineage>
</organism>
<dbReference type="PATRIC" id="fig|1231392.3.peg.2671"/>
<evidence type="ECO:0000256" key="5">
    <source>
        <dbReference type="SAM" id="MobiDB-lite"/>
    </source>
</evidence>
<feature type="domain" description="HTH tetR-type" evidence="6">
    <location>
        <begin position="30"/>
        <end position="90"/>
    </location>
</feature>
<feature type="compositionally biased region" description="Basic and acidic residues" evidence="5">
    <location>
        <begin position="14"/>
        <end position="29"/>
    </location>
</feature>
<sequence length="225" mass="24555">MNVAVPDPWPDPWPDPRPDPRAARKSARREAKRAELAASALETLKSLGYARTSLRDIAAASGMSLGSLHYYFADKSDLIVLVVRRYKRDFTAALEAALAPATGREAVIAAFARALARSIVAEAETHRLWYDIRGQAMFDTAFRPAVEEIEATLIDAVAFAARRMGQGPDAPEASYAMIDGLFRQAMDRQLTGPRRDADTLTGLFAGALARIFPPPGADLQREEGK</sequence>
<dbReference type="PRINTS" id="PR00455">
    <property type="entry name" value="HTHTETR"/>
</dbReference>
<feature type="region of interest" description="Disordered" evidence="5">
    <location>
        <begin position="1"/>
        <end position="29"/>
    </location>
</feature>
<dbReference type="GO" id="GO:0000976">
    <property type="term" value="F:transcription cis-regulatory region binding"/>
    <property type="evidence" value="ECO:0007669"/>
    <property type="project" value="TreeGrafter"/>
</dbReference>
<evidence type="ECO:0000259" key="6">
    <source>
        <dbReference type="PROSITE" id="PS50977"/>
    </source>
</evidence>
<reference evidence="7 8" key="1">
    <citation type="journal article" date="2012" name="J. Bacteriol.">
        <title>Draft Genome Sequence of Oceaniovalibus guishaninsula JLT2003T.</title>
        <authorList>
            <person name="Tang K."/>
            <person name="Liu K."/>
            <person name="Jiao N."/>
        </authorList>
    </citation>
    <scope>NUCLEOTIDE SEQUENCE [LARGE SCALE GENOMIC DNA]</scope>
    <source>
        <strain evidence="7 8">JLT2003</strain>
    </source>
</reference>
<dbReference type="RefSeq" id="WP_007427806.1">
    <property type="nucleotide sequence ID" value="NZ_AMGO01000068.1"/>
</dbReference>
<keyword evidence="8" id="KW-1185">Reference proteome</keyword>
<evidence type="ECO:0000256" key="4">
    <source>
        <dbReference type="PROSITE-ProRule" id="PRU00335"/>
    </source>
</evidence>
<accession>K2H643</accession>
<dbReference type="PROSITE" id="PS50977">
    <property type="entry name" value="HTH_TETR_2"/>
    <property type="match status" value="1"/>
</dbReference>
<proteinExistence type="predicted"/>
<dbReference type="STRING" id="1231392.OCGS_2654"/>
<dbReference type="PANTHER" id="PTHR30055">
    <property type="entry name" value="HTH-TYPE TRANSCRIPTIONAL REGULATOR RUTR"/>
    <property type="match status" value="1"/>
</dbReference>
<evidence type="ECO:0000256" key="3">
    <source>
        <dbReference type="ARBA" id="ARBA00023163"/>
    </source>
</evidence>
<keyword evidence="2 4" id="KW-0238">DNA-binding</keyword>
<dbReference type="InterPro" id="IPR001647">
    <property type="entry name" value="HTH_TetR"/>
</dbReference>
<dbReference type="eggNOG" id="COG1309">
    <property type="taxonomic scope" value="Bacteria"/>
</dbReference>
<dbReference type="Pfam" id="PF00440">
    <property type="entry name" value="TetR_N"/>
    <property type="match status" value="1"/>
</dbReference>
<dbReference type="InterPro" id="IPR009057">
    <property type="entry name" value="Homeodomain-like_sf"/>
</dbReference>
<evidence type="ECO:0000313" key="7">
    <source>
        <dbReference type="EMBL" id="EKE43063.1"/>
    </source>
</evidence>
<dbReference type="EMBL" id="AMGO01000068">
    <property type="protein sequence ID" value="EKE43063.1"/>
    <property type="molecule type" value="Genomic_DNA"/>
</dbReference>
<name>K2H643_9RHOB</name>
<dbReference type="AlphaFoldDB" id="K2H643"/>
<comment type="caution">
    <text evidence="7">The sequence shown here is derived from an EMBL/GenBank/DDBJ whole genome shotgun (WGS) entry which is preliminary data.</text>
</comment>
<evidence type="ECO:0000256" key="2">
    <source>
        <dbReference type="ARBA" id="ARBA00023125"/>
    </source>
</evidence>
<feature type="DNA-binding region" description="H-T-H motif" evidence="4">
    <location>
        <begin position="53"/>
        <end position="72"/>
    </location>
</feature>
<dbReference type="SUPFAM" id="SSF46689">
    <property type="entry name" value="Homeodomain-like"/>
    <property type="match status" value="1"/>
</dbReference>
<evidence type="ECO:0000313" key="8">
    <source>
        <dbReference type="Proteomes" id="UP000006765"/>
    </source>
</evidence>
<dbReference type="InterPro" id="IPR050109">
    <property type="entry name" value="HTH-type_TetR-like_transc_reg"/>
</dbReference>
<protein>
    <recommendedName>
        <fullName evidence="6">HTH tetR-type domain-containing protein</fullName>
    </recommendedName>
</protein>